<dbReference type="GO" id="GO:0005524">
    <property type="term" value="F:ATP binding"/>
    <property type="evidence" value="ECO:0007669"/>
    <property type="project" value="UniProtKB-KW"/>
</dbReference>
<gene>
    <name evidence="10" type="ORF">B2A_11930</name>
</gene>
<dbReference type="PANTHER" id="PTHR43297">
    <property type="entry name" value="OLIGOPEPTIDE TRANSPORT ATP-BINDING PROTEIN APPD"/>
    <property type="match status" value="1"/>
</dbReference>
<dbReference type="NCBIfam" id="TIGR01727">
    <property type="entry name" value="oligo_HPY"/>
    <property type="match status" value="1"/>
</dbReference>
<keyword evidence="5" id="KW-0547">Nucleotide-binding</keyword>
<evidence type="ECO:0000256" key="3">
    <source>
        <dbReference type="ARBA" id="ARBA00022475"/>
    </source>
</evidence>
<dbReference type="InterPro" id="IPR013563">
    <property type="entry name" value="Oligopep_ABC_C"/>
</dbReference>
<keyword evidence="3" id="KW-1003">Cell membrane</keyword>
<comment type="caution">
    <text evidence="10">The sequence shown here is derived from an EMBL/GenBank/DDBJ whole genome shotgun (WGS) entry which is preliminary data.</text>
</comment>
<keyword evidence="8" id="KW-0472">Membrane</keyword>
<comment type="subcellular location">
    <subcellularLocation>
        <location evidence="1">Cell membrane</location>
        <topology evidence="1">Peripheral membrane protein</topology>
    </subcellularLocation>
</comment>
<dbReference type="EMBL" id="AUZZ01008612">
    <property type="protein sequence ID" value="EQD36999.1"/>
    <property type="molecule type" value="Genomic_DNA"/>
</dbReference>
<accession>T1A7X2</accession>
<dbReference type="GO" id="GO:0005886">
    <property type="term" value="C:plasma membrane"/>
    <property type="evidence" value="ECO:0007669"/>
    <property type="project" value="UniProtKB-SubCell"/>
</dbReference>
<evidence type="ECO:0000313" key="10">
    <source>
        <dbReference type="EMBL" id="EQD36999.1"/>
    </source>
</evidence>
<reference evidence="10" key="2">
    <citation type="journal article" date="2014" name="ISME J.">
        <title>Microbial stratification in low pH oxic and suboxic macroscopic growths along an acid mine drainage.</title>
        <authorList>
            <person name="Mendez-Garcia C."/>
            <person name="Mesa V."/>
            <person name="Sprenger R.R."/>
            <person name="Richter M."/>
            <person name="Diez M.S."/>
            <person name="Solano J."/>
            <person name="Bargiela R."/>
            <person name="Golyshina O.V."/>
            <person name="Manteca A."/>
            <person name="Ramos J.L."/>
            <person name="Gallego J.R."/>
            <person name="Llorente I."/>
            <person name="Martins Dos Santos V.A."/>
            <person name="Jensen O.N."/>
            <person name="Pelaez A.I."/>
            <person name="Sanchez J."/>
            <person name="Ferrer M."/>
        </authorList>
    </citation>
    <scope>NUCLEOTIDE SEQUENCE</scope>
</reference>
<sequence length="311" mass="34093">MINVSNLGVSYSTDSGVAKAITNLSLDVRDGETMGLVGESGSGKSTLGLALMRILPKNAQIVSGSMMVYGNDLMSLSRTRMRRMRGETISMVFQGAMNSLNPLMTVERQVSEPLVIHGKADTNEALEMAHDILRKVGLKASAWMQYPHQLSGGMKQRAVIAMAIITNPKILIADEPTTGLDVVTQMAIVRLLKETQREMKITMIFISHDLPIVAKIADRISIMYGGRLMETGSTNDIIKNPKHPYTSKLLASVPDISGDRIISGIPGEPVSALRLPRGCLFRERCEIALNECSSYNYAEAFEEMDHKAYCI</sequence>
<dbReference type="PROSITE" id="PS00211">
    <property type="entry name" value="ABC_TRANSPORTER_1"/>
    <property type="match status" value="1"/>
</dbReference>
<dbReference type="InterPro" id="IPR003593">
    <property type="entry name" value="AAA+_ATPase"/>
</dbReference>
<dbReference type="InterPro" id="IPR050388">
    <property type="entry name" value="ABC_Ni/Peptide_Import"/>
</dbReference>
<keyword evidence="6" id="KW-0067">ATP-binding</keyword>
<proteinExistence type="predicted"/>
<name>T1A7X2_9ZZZZ</name>
<dbReference type="Gene3D" id="3.40.50.300">
    <property type="entry name" value="P-loop containing nucleotide triphosphate hydrolases"/>
    <property type="match status" value="1"/>
</dbReference>
<evidence type="ECO:0000256" key="6">
    <source>
        <dbReference type="ARBA" id="ARBA00022840"/>
    </source>
</evidence>
<reference evidence="10" key="1">
    <citation type="submission" date="2013-08" db="EMBL/GenBank/DDBJ databases">
        <authorList>
            <person name="Mendez C."/>
            <person name="Richter M."/>
            <person name="Ferrer M."/>
            <person name="Sanchez J."/>
        </authorList>
    </citation>
    <scope>NUCLEOTIDE SEQUENCE</scope>
</reference>
<evidence type="ECO:0000256" key="8">
    <source>
        <dbReference type="ARBA" id="ARBA00023136"/>
    </source>
</evidence>
<evidence type="ECO:0000256" key="7">
    <source>
        <dbReference type="ARBA" id="ARBA00022967"/>
    </source>
</evidence>
<dbReference type="Pfam" id="PF00005">
    <property type="entry name" value="ABC_tran"/>
    <property type="match status" value="1"/>
</dbReference>
<evidence type="ECO:0000259" key="9">
    <source>
        <dbReference type="PROSITE" id="PS50893"/>
    </source>
</evidence>
<keyword evidence="4" id="KW-0997">Cell inner membrane</keyword>
<feature type="domain" description="ABC transporter" evidence="9">
    <location>
        <begin position="2"/>
        <end position="250"/>
    </location>
</feature>
<dbReference type="InterPro" id="IPR027417">
    <property type="entry name" value="P-loop_NTPase"/>
</dbReference>
<evidence type="ECO:0000256" key="2">
    <source>
        <dbReference type="ARBA" id="ARBA00022448"/>
    </source>
</evidence>
<dbReference type="AlphaFoldDB" id="T1A7X2"/>
<dbReference type="SUPFAM" id="SSF52540">
    <property type="entry name" value="P-loop containing nucleoside triphosphate hydrolases"/>
    <property type="match status" value="1"/>
</dbReference>
<keyword evidence="2" id="KW-0813">Transport</keyword>
<dbReference type="CDD" id="cd03257">
    <property type="entry name" value="ABC_NikE_OppD_transporters"/>
    <property type="match status" value="1"/>
</dbReference>
<dbReference type="InterPro" id="IPR017871">
    <property type="entry name" value="ABC_transporter-like_CS"/>
</dbReference>
<dbReference type="FunFam" id="3.40.50.300:FF:000016">
    <property type="entry name" value="Oligopeptide ABC transporter ATP-binding component"/>
    <property type="match status" value="1"/>
</dbReference>
<protein>
    <submittedName>
        <fullName evidence="10">Oligopeptide/dipeptide ABC transporter, ATPase subunit</fullName>
    </submittedName>
</protein>
<dbReference type="InterPro" id="IPR003439">
    <property type="entry name" value="ABC_transporter-like_ATP-bd"/>
</dbReference>
<keyword evidence="7" id="KW-1278">Translocase</keyword>
<dbReference type="Pfam" id="PF08352">
    <property type="entry name" value="oligo_HPY"/>
    <property type="match status" value="1"/>
</dbReference>
<organism evidence="10">
    <name type="scientific">mine drainage metagenome</name>
    <dbReference type="NCBI Taxonomy" id="410659"/>
    <lineage>
        <taxon>unclassified sequences</taxon>
        <taxon>metagenomes</taxon>
        <taxon>ecological metagenomes</taxon>
    </lineage>
</organism>
<dbReference type="SMART" id="SM00382">
    <property type="entry name" value="AAA"/>
    <property type="match status" value="1"/>
</dbReference>
<dbReference type="GO" id="GO:0015833">
    <property type="term" value="P:peptide transport"/>
    <property type="evidence" value="ECO:0007669"/>
    <property type="project" value="InterPro"/>
</dbReference>
<feature type="non-terminal residue" evidence="10">
    <location>
        <position position="311"/>
    </location>
</feature>
<evidence type="ECO:0000256" key="1">
    <source>
        <dbReference type="ARBA" id="ARBA00004202"/>
    </source>
</evidence>
<dbReference type="GO" id="GO:0016887">
    <property type="term" value="F:ATP hydrolysis activity"/>
    <property type="evidence" value="ECO:0007669"/>
    <property type="project" value="InterPro"/>
</dbReference>
<evidence type="ECO:0000256" key="4">
    <source>
        <dbReference type="ARBA" id="ARBA00022519"/>
    </source>
</evidence>
<evidence type="ECO:0000256" key="5">
    <source>
        <dbReference type="ARBA" id="ARBA00022741"/>
    </source>
</evidence>
<dbReference type="PANTHER" id="PTHR43297:SF14">
    <property type="entry name" value="ATPASE AAA-TYPE CORE DOMAIN-CONTAINING PROTEIN"/>
    <property type="match status" value="1"/>
</dbReference>
<dbReference type="PROSITE" id="PS50893">
    <property type="entry name" value="ABC_TRANSPORTER_2"/>
    <property type="match status" value="1"/>
</dbReference>